<evidence type="ECO:0000259" key="3">
    <source>
        <dbReference type="PROSITE" id="PS50885"/>
    </source>
</evidence>
<evidence type="ECO:0000313" key="6">
    <source>
        <dbReference type="Proteomes" id="UP000251135"/>
    </source>
</evidence>
<keyword evidence="1" id="KW-0812">Transmembrane</keyword>
<dbReference type="GO" id="GO:0071111">
    <property type="term" value="F:cyclic-guanylate-specific phosphodiesterase activity"/>
    <property type="evidence" value="ECO:0007669"/>
    <property type="project" value="InterPro"/>
</dbReference>
<protein>
    <submittedName>
        <fullName evidence="5">Diguanylate cyclase</fullName>
    </submittedName>
</protein>
<dbReference type="SMART" id="SM00052">
    <property type="entry name" value="EAL"/>
    <property type="match status" value="1"/>
</dbReference>
<evidence type="ECO:0000259" key="4">
    <source>
        <dbReference type="PROSITE" id="PS50887"/>
    </source>
</evidence>
<dbReference type="PROSITE" id="PS50883">
    <property type="entry name" value="EAL"/>
    <property type="match status" value="1"/>
</dbReference>
<dbReference type="PROSITE" id="PS50885">
    <property type="entry name" value="HAMP"/>
    <property type="match status" value="1"/>
</dbReference>
<dbReference type="EMBL" id="MUXE01000007">
    <property type="protein sequence ID" value="PUE64421.1"/>
    <property type="molecule type" value="Genomic_DNA"/>
</dbReference>
<dbReference type="GO" id="GO:0007165">
    <property type="term" value="P:signal transduction"/>
    <property type="evidence" value="ECO:0007669"/>
    <property type="project" value="InterPro"/>
</dbReference>
<dbReference type="InterPro" id="IPR043128">
    <property type="entry name" value="Rev_trsase/Diguanyl_cyclase"/>
</dbReference>
<dbReference type="InterPro" id="IPR050706">
    <property type="entry name" value="Cyclic-di-GMP_PDE-like"/>
</dbReference>
<evidence type="ECO:0000256" key="1">
    <source>
        <dbReference type="SAM" id="Phobius"/>
    </source>
</evidence>
<dbReference type="GO" id="GO:0016020">
    <property type="term" value="C:membrane"/>
    <property type="evidence" value="ECO:0007669"/>
    <property type="project" value="InterPro"/>
</dbReference>
<dbReference type="AlphaFoldDB" id="A0A363CZE0"/>
<dbReference type="InterPro" id="IPR035919">
    <property type="entry name" value="EAL_sf"/>
</dbReference>
<dbReference type="InterPro" id="IPR003660">
    <property type="entry name" value="HAMP_dom"/>
</dbReference>
<evidence type="ECO:0000313" key="5">
    <source>
        <dbReference type="EMBL" id="PUE64421.1"/>
    </source>
</evidence>
<feature type="domain" description="GGDEF" evidence="4">
    <location>
        <begin position="276"/>
        <end position="413"/>
    </location>
</feature>
<dbReference type="Gene3D" id="3.30.450.290">
    <property type="match status" value="1"/>
</dbReference>
<dbReference type="Gene3D" id="3.30.70.270">
    <property type="match status" value="1"/>
</dbReference>
<reference evidence="5 6" key="1">
    <citation type="submission" date="2017-02" db="EMBL/GenBank/DDBJ databases">
        <title>Arcobacter caeni sp. nov, a new Arcobacter species isolated from reclaimed water.</title>
        <authorList>
            <person name="Figueras M.J."/>
            <person name="Perez-Cataluna A."/>
            <person name="Salas-Masso N."/>
        </authorList>
    </citation>
    <scope>NUCLEOTIDE SEQUENCE [LARGE SCALE GENOMIC DNA]</scope>
    <source>
        <strain evidence="5 6">RW17-10</strain>
    </source>
</reference>
<comment type="caution">
    <text evidence="5">The sequence shown here is derived from an EMBL/GenBank/DDBJ whole genome shotgun (WGS) entry which is preliminary data.</text>
</comment>
<keyword evidence="1" id="KW-0472">Membrane</keyword>
<dbReference type="PANTHER" id="PTHR33121">
    <property type="entry name" value="CYCLIC DI-GMP PHOSPHODIESTERASE PDEF"/>
    <property type="match status" value="1"/>
</dbReference>
<sequence length="651" mass="75443">MNKTTSYNNLILKIIIITLTFSLTIAFVYTHYMKKEAIEKLSKVDAKKTTELIFQSLYSAMERGWTRTDLEKIISRLNSVDKNMAVHVYRGEEVAKQFGDILKDSQARKTDVFIQSAFGNNDILNVIDDSTIEYYYPIVAKQECLKCHTQAQEGNVLGVINIMYPIDDLKISLSSIINFFILFIILFSIVIFIALFLEFDRHLVKPIKKFITNIDYISNHKDITKRVGTNNKITEIDSMQNVFNHMLDSLEYQFYHDELTTLPNRKKLIETLTLEDDAILMILNIDKFQHINDLYGDKIGNDIIKNTALIIKENVSKDAQLFKLHADEYAVYLPIEGVYEEIKTLALHLANCIENHTFIINDNEIYVNATIGVAYGNSFLLNNADMALKLAKKKRKKYLIYESSMNIEHDYEQNLKWAKRIKDAIENNRIEPLFQPIVDTKTSKIVKYEALMRMIDEEGEYLSPIHFLELAKKNKLYPKLTKIIIEKTFEIFKNIDAQVSINLSVYDVLNEDVYATIIEKLYEYQLGDKIVFELIESDGIENYKEVIEFINEVKKTGAKISIDDFGTGYSNFEYIMKLKVDYIKIDASMIKDIDHNINSQLVTETIIDFAKKMNIQTIAEFVHSQSVFEVVKNMGIDFAQGYYFGKPQKLD</sequence>
<dbReference type="InterPro" id="IPR001633">
    <property type="entry name" value="EAL_dom"/>
</dbReference>
<dbReference type="Pfam" id="PF00563">
    <property type="entry name" value="EAL"/>
    <property type="match status" value="1"/>
</dbReference>
<dbReference type="RefSeq" id="WP_228156425.1">
    <property type="nucleotide sequence ID" value="NZ_MUXE01000007.1"/>
</dbReference>
<keyword evidence="1" id="KW-1133">Transmembrane helix</keyword>
<dbReference type="Gene3D" id="3.20.20.450">
    <property type="entry name" value="EAL domain"/>
    <property type="match status" value="1"/>
</dbReference>
<proteinExistence type="predicted"/>
<dbReference type="Pfam" id="PF00990">
    <property type="entry name" value="GGDEF"/>
    <property type="match status" value="1"/>
</dbReference>
<dbReference type="Gene3D" id="6.10.340.10">
    <property type="match status" value="1"/>
</dbReference>
<evidence type="ECO:0000259" key="2">
    <source>
        <dbReference type="PROSITE" id="PS50883"/>
    </source>
</evidence>
<name>A0A363CZE0_9BACT</name>
<accession>A0A363CZE0</accession>
<feature type="transmembrane region" description="Helical" evidence="1">
    <location>
        <begin position="12"/>
        <end position="32"/>
    </location>
</feature>
<dbReference type="SUPFAM" id="SSF141868">
    <property type="entry name" value="EAL domain-like"/>
    <property type="match status" value="1"/>
</dbReference>
<feature type="domain" description="HAMP" evidence="3">
    <location>
        <begin position="201"/>
        <end position="255"/>
    </location>
</feature>
<dbReference type="PROSITE" id="PS50887">
    <property type="entry name" value="GGDEF"/>
    <property type="match status" value="1"/>
</dbReference>
<feature type="transmembrane region" description="Helical" evidence="1">
    <location>
        <begin position="176"/>
        <end position="197"/>
    </location>
</feature>
<gene>
    <name evidence="5" type="ORF">B0174_06115</name>
</gene>
<keyword evidence="6" id="KW-1185">Reference proteome</keyword>
<dbReference type="CDD" id="cd01949">
    <property type="entry name" value="GGDEF"/>
    <property type="match status" value="1"/>
</dbReference>
<dbReference type="SMART" id="SM00267">
    <property type="entry name" value="GGDEF"/>
    <property type="match status" value="1"/>
</dbReference>
<dbReference type="SUPFAM" id="SSF55073">
    <property type="entry name" value="Nucleotide cyclase"/>
    <property type="match status" value="1"/>
</dbReference>
<dbReference type="CDD" id="cd01948">
    <property type="entry name" value="EAL"/>
    <property type="match status" value="1"/>
</dbReference>
<dbReference type="InterPro" id="IPR029787">
    <property type="entry name" value="Nucleotide_cyclase"/>
</dbReference>
<dbReference type="InterPro" id="IPR000160">
    <property type="entry name" value="GGDEF_dom"/>
</dbReference>
<dbReference type="Proteomes" id="UP000251135">
    <property type="component" value="Unassembled WGS sequence"/>
</dbReference>
<dbReference type="PANTHER" id="PTHR33121:SF71">
    <property type="entry name" value="OXYGEN SENSOR PROTEIN DOSP"/>
    <property type="match status" value="1"/>
</dbReference>
<organism evidence="5 6">
    <name type="scientific">Arcobacter caeni</name>
    <dbReference type="NCBI Taxonomy" id="1912877"/>
    <lineage>
        <taxon>Bacteria</taxon>
        <taxon>Pseudomonadati</taxon>
        <taxon>Campylobacterota</taxon>
        <taxon>Epsilonproteobacteria</taxon>
        <taxon>Campylobacterales</taxon>
        <taxon>Arcobacteraceae</taxon>
        <taxon>Arcobacter</taxon>
    </lineage>
</organism>
<feature type="domain" description="EAL" evidence="2">
    <location>
        <begin position="414"/>
        <end position="651"/>
    </location>
</feature>
<dbReference type="NCBIfam" id="TIGR00254">
    <property type="entry name" value="GGDEF"/>
    <property type="match status" value="1"/>
</dbReference>